<protein>
    <submittedName>
        <fullName evidence="1">Nineteen complex-related protein 2-domain-containing protein</fullName>
    </submittedName>
</protein>
<name>A0ACC3TN15_9ASCO</name>
<accession>A0ACC3TN15</accession>
<reference evidence="2" key="1">
    <citation type="journal article" date="2024" name="Front. Bioeng. Biotechnol.">
        <title>Genome-scale model development and genomic sequencing of the oleaginous clade Lipomyces.</title>
        <authorList>
            <person name="Czajka J.J."/>
            <person name="Han Y."/>
            <person name="Kim J."/>
            <person name="Mondo S.J."/>
            <person name="Hofstad B.A."/>
            <person name="Robles A."/>
            <person name="Haridas S."/>
            <person name="Riley R."/>
            <person name="LaButti K."/>
            <person name="Pangilinan J."/>
            <person name="Andreopoulos W."/>
            <person name="Lipzen A."/>
            <person name="Yan J."/>
            <person name="Wang M."/>
            <person name="Ng V."/>
            <person name="Grigoriev I.V."/>
            <person name="Spatafora J.W."/>
            <person name="Magnuson J.K."/>
            <person name="Baker S.E."/>
            <person name="Pomraning K.R."/>
        </authorList>
    </citation>
    <scope>NUCLEOTIDE SEQUENCE [LARGE SCALE GENOMIC DNA]</scope>
    <source>
        <strain evidence="2">CBS 10300</strain>
    </source>
</reference>
<keyword evidence="2" id="KW-1185">Reference proteome</keyword>
<sequence length="427" mass="47261">MASFGPANRFKKAASSRRARPRHTFDYEEVENGSRMSLTSTAPAIEATSDENMGPAPTTEYADVAADNSSMRSFGKVQKDVTVSLQDIDDDDQDDYHVVTAASLKRKQKSKGKGLSASLLSSKTRTKLVPDLPGFPSKASANTTTYSKSYLDELRDSTPTTPAAYTSSHQNADEPGDIEMLDDSLYGEDTATGESVAGIPDEALVNHLVERRHKKAEAYRKDDFISLDDNASDEEVDANMEGVEMYDKPEQERMGRLQREDDVVENEYEMLAEGSDGRIPLSAAQETEQKKQRRRDIEEMIKEHEDEAAEVGNEYLYGAGDDSSSDSGWEQAQIQKGVFGSKAFSTNPTEADSNGVPKQSGTQESSFMVLQELPDLESVIRRLNVTLDSVREQRDSHLKVLEELNTQKQEIDAREKQVKEALSAAPF</sequence>
<evidence type="ECO:0000313" key="1">
    <source>
        <dbReference type="EMBL" id="KAK9322469.1"/>
    </source>
</evidence>
<dbReference type="EMBL" id="MU970076">
    <property type="protein sequence ID" value="KAK9322469.1"/>
    <property type="molecule type" value="Genomic_DNA"/>
</dbReference>
<comment type="caution">
    <text evidence="1">The sequence shown here is derived from an EMBL/GenBank/DDBJ whole genome shotgun (WGS) entry which is preliminary data.</text>
</comment>
<evidence type="ECO:0000313" key="2">
    <source>
        <dbReference type="Proteomes" id="UP001489719"/>
    </source>
</evidence>
<gene>
    <name evidence="1" type="ORF">V1517DRAFT_346251</name>
</gene>
<dbReference type="Proteomes" id="UP001489719">
    <property type="component" value="Unassembled WGS sequence"/>
</dbReference>
<organism evidence="1 2">
    <name type="scientific">Lipomyces orientalis</name>
    <dbReference type="NCBI Taxonomy" id="1233043"/>
    <lineage>
        <taxon>Eukaryota</taxon>
        <taxon>Fungi</taxon>
        <taxon>Dikarya</taxon>
        <taxon>Ascomycota</taxon>
        <taxon>Saccharomycotina</taxon>
        <taxon>Lipomycetes</taxon>
        <taxon>Lipomycetales</taxon>
        <taxon>Lipomycetaceae</taxon>
        <taxon>Lipomyces</taxon>
    </lineage>
</organism>
<proteinExistence type="predicted"/>